<evidence type="ECO:0000256" key="2">
    <source>
        <dbReference type="ARBA" id="ARBA00022448"/>
    </source>
</evidence>
<dbReference type="PANTHER" id="PTHR45136">
    <property type="entry name" value="ABC TRANSPORTER DOMAIN-CONTAINING PROTEIN"/>
    <property type="match status" value="1"/>
</dbReference>
<keyword evidence="3" id="KW-0812">Transmembrane</keyword>
<evidence type="ECO:0000256" key="4">
    <source>
        <dbReference type="ARBA" id="ARBA00022737"/>
    </source>
</evidence>
<reference evidence="9 10" key="1">
    <citation type="journal article" date="2013" name="Genome Biol.">
        <title>The genome sequence of the most widely cultivated cacao type and its use to identify candidate genes regulating pod color.</title>
        <authorList>
            <person name="Motamayor J.C."/>
            <person name="Mockaitis K."/>
            <person name="Schmutz J."/>
            <person name="Haiminen N."/>
            <person name="Iii D.L."/>
            <person name="Cornejo O."/>
            <person name="Findley S.D."/>
            <person name="Zheng P."/>
            <person name="Utro F."/>
            <person name="Royaert S."/>
            <person name="Saski C."/>
            <person name="Jenkins J."/>
            <person name="Podicheti R."/>
            <person name="Zhao M."/>
            <person name="Scheffler B.E."/>
            <person name="Stack J.C."/>
            <person name="Feltus F.A."/>
            <person name="Mustiga G.M."/>
            <person name="Amores F."/>
            <person name="Phillips W."/>
            <person name="Marelli J.P."/>
            <person name="May G.D."/>
            <person name="Shapiro H."/>
            <person name="Ma J."/>
            <person name="Bustamante C.D."/>
            <person name="Schnell R.J."/>
            <person name="Main D."/>
            <person name="Gilbert D."/>
            <person name="Parida L."/>
            <person name="Kuhn D.N."/>
        </authorList>
    </citation>
    <scope>NUCLEOTIDE SEQUENCE [LARGE SCALE GENOMIC DNA]</scope>
    <source>
        <strain evidence="10">cv. Matina 1-6</strain>
    </source>
</reference>
<dbReference type="Gene3D" id="1.20.1560.10">
    <property type="entry name" value="ABC transporter type 1, transmembrane domain"/>
    <property type="match status" value="1"/>
</dbReference>
<dbReference type="GO" id="GO:0016887">
    <property type="term" value="F:ATP hydrolysis activity"/>
    <property type="evidence" value="ECO:0007669"/>
    <property type="project" value="InterPro"/>
</dbReference>
<dbReference type="Pfam" id="PF00005">
    <property type="entry name" value="ABC_tran"/>
    <property type="match status" value="1"/>
</dbReference>
<dbReference type="GO" id="GO:0005524">
    <property type="term" value="F:ATP binding"/>
    <property type="evidence" value="ECO:0007669"/>
    <property type="project" value="InterPro"/>
</dbReference>
<dbReference type="AlphaFoldDB" id="A0A061EFA1"/>
<dbReference type="HOGENOM" id="CLU_1258037_0_0_1"/>
<evidence type="ECO:0000259" key="8">
    <source>
        <dbReference type="Pfam" id="PF00005"/>
    </source>
</evidence>
<keyword evidence="6" id="KW-0472">Membrane</keyword>
<dbReference type="Proteomes" id="UP000026915">
    <property type="component" value="Chromosome 4"/>
</dbReference>
<feature type="domain" description="ABC transporter" evidence="8">
    <location>
        <begin position="1"/>
        <end position="29"/>
    </location>
</feature>
<dbReference type="GO" id="GO:0016020">
    <property type="term" value="C:membrane"/>
    <property type="evidence" value="ECO:0007669"/>
    <property type="project" value="InterPro"/>
</dbReference>
<dbReference type="InterPro" id="IPR036640">
    <property type="entry name" value="ABC1_TM_sf"/>
</dbReference>
<comment type="similarity">
    <text evidence="1">Belongs to the ABC transporter superfamily. ABCB family. Multidrug resistance exporter (TC 3.A.1.201) subfamily.</text>
</comment>
<dbReference type="InterPro" id="IPR027417">
    <property type="entry name" value="P-loop_NTPase"/>
</dbReference>
<evidence type="ECO:0000256" key="6">
    <source>
        <dbReference type="ARBA" id="ARBA00023136"/>
    </source>
</evidence>
<dbReference type="SUPFAM" id="SSF52540">
    <property type="entry name" value="P-loop containing nucleoside triphosphate hydrolases"/>
    <property type="match status" value="1"/>
</dbReference>
<accession>A0A061EFA1</accession>
<dbReference type="PANTHER" id="PTHR45136:SF2">
    <property type="entry name" value="ABC TRANSPORTER DOMAIN-CONTAINING PROTEIN"/>
    <property type="match status" value="1"/>
</dbReference>
<proteinExistence type="inferred from homology"/>
<dbReference type="InterPro" id="IPR003439">
    <property type="entry name" value="ABC_transporter-like_ATP-bd"/>
</dbReference>
<dbReference type="Gramene" id="EOY03303">
    <property type="protein sequence ID" value="EOY03303"/>
    <property type="gene ID" value="TCM_018167"/>
</dbReference>
<name>A0A061EFA1_THECC</name>
<protein>
    <submittedName>
        <fullName evidence="9">ABC transporter family protein, putative</fullName>
    </submittedName>
</protein>
<evidence type="ECO:0000313" key="9">
    <source>
        <dbReference type="EMBL" id="EOY03303.1"/>
    </source>
</evidence>
<organism evidence="9 10">
    <name type="scientific">Theobroma cacao</name>
    <name type="common">Cacao</name>
    <name type="synonym">Cocoa</name>
    <dbReference type="NCBI Taxonomy" id="3641"/>
    <lineage>
        <taxon>Eukaryota</taxon>
        <taxon>Viridiplantae</taxon>
        <taxon>Streptophyta</taxon>
        <taxon>Embryophyta</taxon>
        <taxon>Tracheophyta</taxon>
        <taxon>Spermatophyta</taxon>
        <taxon>Magnoliopsida</taxon>
        <taxon>eudicotyledons</taxon>
        <taxon>Gunneridae</taxon>
        <taxon>Pentapetalae</taxon>
        <taxon>rosids</taxon>
        <taxon>malvids</taxon>
        <taxon>Malvales</taxon>
        <taxon>Malvaceae</taxon>
        <taxon>Byttnerioideae</taxon>
        <taxon>Theobroma</taxon>
    </lineage>
</organism>
<evidence type="ECO:0000256" key="1">
    <source>
        <dbReference type="ARBA" id="ARBA00007577"/>
    </source>
</evidence>
<evidence type="ECO:0000313" key="10">
    <source>
        <dbReference type="Proteomes" id="UP000026915"/>
    </source>
</evidence>
<keyword evidence="2" id="KW-0813">Transport</keyword>
<evidence type="ECO:0000256" key="5">
    <source>
        <dbReference type="ARBA" id="ARBA00022989"/>
    </source>
</evidence>
<keyword evidence="7" id="KW-0325">Glycoprotein</keyword>
<keyword evidence="4" id="KW-0677">Repeat</keyword>
<evidence type="ECO:0000256" key="7">
    <source>
        <dbReference type="ARBA" id="ARBA00023180"/>
    </source>
</evidence>
<sequence length="220" mass="24246">MSGGQKQRIAIARTMIKAPKILLLDEATSALDSESERIVQEALDKASLGRTTIIIAHRLSTIRHADLIAIVQDGQVMEAGSHDELMVNEKGFYLMLVQLQQTEKEKVQEKGDKDLAINASSYVTNVDSNNASTRKLSLASRTSSANSVAPNHASLDGDINVEDKKSLAPSFRRLLALNLPEWKQPTLHGMLGGSIIRCSATTFSFHKRVNDINIFPHRSW</sequence>
<dbReference type="eggNOG" id="KOG0055">
    <property type="taxonomic scope" value="Eukaryota"/>
</dbReference>
<evidence type="ECO:0000256" key="3">
    <source>
        <dbReference type="ARBA" id="ARBA00022692"/>
    </source>
</evidence>
<dbReference type="EMBL" id="CM001882">
    <property type="protein sequence ID" value="EOY03303.1"/>
    <property type="molecule type" value="Genomic_DNA"/>
</dbReference>
<dbReference type="InParanoid" id="A0A061EFA1"/>
<dbReference type="Gene3D" id="3.40.50.300">
    <property type="entry name" value="P-loop containing nucleotide triphosphate hydrolases"/>
    <property type="match status" value="1"/>
</dbReference>
<keyword evidence="5" id="KW-1133">Transmembrane helix</keyword>
<keyword evidence="10" id="KW-1185">Reference proteome</keyword>
<gene>
    <name evidence="9" type="ORF">TCM_018167</name>
</gene>